<dbReference type="InterPro" id="IPR001304">
    <property type="entry name" value="C-type_lectin-like"/>
</dbReference>
<dbReference type="InterPro" id="IPR016187">
    <property type="entry name" value="CTDL_fold"/>
</dbReference>
<dbReference type="EMBL" id="JAHRIN010053305">
    <property type="protein sequence ID" value="MEQ2210472.1"/>
    <property type="molecule type" value="Genomic_DNA"/>
</dbReference>
<dbReference type="InterPro" id="IPR016186">
    <property type="entry name" value="C-type_lectin-like/link_sf"/>
</dbReference>
<evidence type="ECO:0000256" key="1">
    <source>
        <dbReference type="ARBA" id="ARBA00022734"/>
    </source>
</evidence>
<evidence type="ECO:0000313" key="3">
    <source>
        <dbReference type="EMBL" id="MEQ2210472.1"/>
    </source>
</evidence>
<organism evidence="3 4">
    <name type="scientific">Xenoophorus captivus</name>
    <dbReference type="NCBI Taxonomy" id="1517983"/>
    <lineage>
        <taxon>Eukaryota</taxon>
        <taxon>Metazoa</taxon>
        <taxon>Chordata</taxon>
        <taxon>Craniata</taxon>
        <taxon>Vertebrata</taxon>
        <taxon>Euteleostomi</taxon>
        <taxon>Actinopterygii</taxon>
        <taxon>Neopterygii</taxon>
        <taxon>Teleostei</taxon>
        <taxon>Neoteleostei</taxon>
        <taxon>Acanthomorphata</taxon>
        <taxon>Ovalentaria</taxon>
        <taxon>Atherinomorphae</taxon>
        <taxon>Cyprinodontiformes</taxon>
        <taxon>Goodeidae</taxon>
        <taxon>Xenoophorus</taxon>
    </lineage>
</organism>
<feature type="domain" description="C-type lectin" evidence="2">
    <location>
        <begin position="39"/>
        <end position="151"/>
    </location>
</feature>
<dbReference type="Pfam" id="PF00059">
    <property type="entry name" value="Lectin_C"/>
    <property type="match status" value="1"/>
</dbReference>
<evidence type="ECO:0000259" key="2">
    <source>
        <dbReference type="PROSITE" id="PS50041"/>
    </source>
</evidence>
<name>A0ABV0RT21_9TELE</name>
<reference evidence="3 4" key="1">
    <citation type="submission" date="2021-06" db="EMBL/GenBank/DDBJ databases">
        <authorList>
            <person name="Palmer J.M."/>
        </authorList>
    </citation>
    <scope>NUCLEOTIDE SEQUENCE [LARGE SCALE GENOMIC DNA]</scope>
    <source>
        <strain evidence="3 4">XC_2019</strain>
        <tissue evidence="3">Muscle</tissue>
    </source>
</reference>
<evidence type="ECO:0000313" key="4">
    <source>
        <dbReference type="Proteomes" id="UP001434883"/>
    </source>
</evidence>
<dbReference type="Gene3D" id="3.10.100.10">
    <property type="entry name" value="Mannose-Binding Protein A, subunit A"/>
    <property type="match status" value="1"/>
</dbReference>
<accession>A0ABV0RT21</accession>
<protein>
    <recommendedName>
        <fullName evidence="2">C-type lectin domain-containing protein</fullName>
    </recommendedName>
</protein>
<dbReference type="Proteomes" id="UP001434883">
    <property type="component" value="Unassembled WGS sequence"/>
</dbReference>
<dbReference type="InterPro" id="IPR050111">
    <property type="entry name" value="C-type_lectin/snaclec_domain"/>
</dbReference>
<gene>
    <name evidence="3" type="ORF">XENOCAPTIV_013916</name>
</gene>
<dbReference type="CDD" id="cd03590">
    <property type="entry name" value="CLECT_DC-SIGN_like"/>
    <property type="match status" value="1"/>
</dbReference>
<keyword evidence="1" id="KW-0430">Lectin</keyword>
<keyword evidence="4" id="KW-1185">Reference proteome</keyword>
<dbReference type="PANTHER" id="PTHR22803">
    <property type="entry name" value="MANNOSE, PHOSPHOLIPASE, LECTIN RECEPTOR RELATED"/>
    <property type="match status" value="1"/>
</dbReference>
<dbReference type="InterPro" id="IPR033989">
    <property type="entry name" value="CD209-like_CTLD"/>
</dbReference>
<proteinExistence type="predicted"/>
<comment type="caution">
    <text evidence="3">The sequence shown here is derived from an EMBL/GenBank/DDBJ whole genome shotgun (WGS) entry which is preliminary data.</text>
</comment>
<dbReference type="SUPFAM" id="SSF56436">
    <property type="entry name" value="C-type lectin-like"/>
    <property type="match status" value="1"/>
</dbReference>
<dbReference type="PROSITE" id="PS50041">
    <property type="entry name" value="C_TYPE_LECTIN_2"/>
    <property type="match status" value="1"/>
</dbReference>
<sequence length="156" mass="18092">MNNALYVSEIEAMFRTITQERDELRTKFNTINQPGWTLFSGSVYYVSSTKKTWQESRTFCQSKGGDLMIINSKEEQDFANKLQKYMWIGLTDLETEGTWKWVDGSPLATSYWSDGEPNGKTAENCGNIKTFTKTRSWNDELCSHSLNWICENRLIQ</sequence>
<dbReference type="SMART" id="SM00034">
    <property type="entry name" value="CLECT"/>
    <property type="match status" value="1"/>
</dbReference>